<sequence>MSDQQQFRQEANPSIPKLKRKTKTYENPTGGAAVHRTSYKGESGDSINNGVIEKRTYRGMDINQLDEQHESTTATATRRPTHGLSKAVTQSQGAINSGGPPLGVFGNTRTTTSFIENTDGDLSGGRRGRESRSVDARDMQDFLDQSVDRQARISIIKGGTRPRSTLRTDRAGTVISRHTKNYKISFADNINGDKEKIADVYFVESYKKFNLENTHGGTQQGCCAIF</sequence>
<gene>
    <name evidence="2" type="ORF">FGO68_gene15617</name>
</gene>
<comment type="caution">
    <text evidence="2">The sequence shown here is derived from an EMBL/GenBank/DDBJ whole genome shotgun (WGS) entry which is preliminary data.</text>
</comment>
<keyword evidence="3" id="KW-1185">Reference proteome</keyword>
<feature type="compositionally biased region" description="Polar residues" evidence="1">
    <location>
        <begin position="1"/>
        <end position="12"/>
    </location>
</feature>
<evidence type="ECO:0000256" key="1">
    <source>
        <dbReference type="SAM" id="MobiDB-lite"/>
    </source>
</evidence>
<dbReference type="Proteomes" id="UP000785679">
    <property type="component" value="Unassembled WGS sequence"/>
</dbReference>
<dbReference type="OrthoDB" id="10585871at2759"/>
<feature type="region of interest" description="Disordered" evidence="1">
    <location>
        <begin position="1"/>
        <end position="47"/>
    </location>
</feature>
<name>A0A8J8T8U7_HALGN</name>
<protein>
    <submittedName>
        <fullName evidence="2">Uncharacterized protein</fullName>
    </submittedName>
</protein>
<accession>A0A8J8T8U7</accession>
<dbReference type="EMBL" id="RRYP01001421">
    <property type="protein sequence ID" value="TNV85970.1"/>
    <property type="molecule type" value="Genomic_DNA"/>
</dbReference>
<evidence type="ECO:0000313" key="3">
    <source>
        <dbReference type="Proteomes" id="UP000785679"/>
    </source>
</evidence>
<proteinExistence type="predicted"/>
<evidence type="ECO:0000313" key="2">
    <source>
        <dbReference type="EMBL" id="TNV85970.1"/>
    </source>
</evidence>
<dbReference type="AlphaFoldDB" id="A0A8J8T8U7"/>
<reference evidence="2" key="1">
    <citation type="submission" date="2019-06" db="EMBL/GenBank/DDBJ databases">
        <authorList>
            <person name="Zheng W."/>
        </authorList>
    </citation>
    <scope>NUCLEOTIDE SEQUENCE</scope>
    <source>
        <strain evidence="2">QDHG01</strain>
    </source>
</reference>
<organism evidence="2 3">
    <name type="scientific">Halteria grandinella</name>
    <dbReference type="NCBI Taxonomy" id="5974"/>
    <lineage>
        <taxon>Eukaryota</taxon>
        <taxon>Sar</taxon>
        <taxon>Alveolata</taxon>
        <taxon>Ciliophora</taxon>
        <taxon>Intramacronucleata</taxon>
        <taxon>Spirotrichea</taxon>
        <taxon>Stichotrichia</taxon>
        <taxon>Sporadotrichida</taxon>
        <taxon>Halteriidae</taxon>
        <taxon>Halteria</taxon>
    </lineage>
</organism>